<name>A0ABX5EQW5_9BACL</name>
<dbReference type="Proteomes" id="UP000238836">
    <property type="component" value="Unassembled WGS sequence"/>
</dbReference>
<dbReference type="Pfam" id="PF06094">
    <property type="entry name" value="GGACT"/>
    <property type="match status" value="1"/>
</dbReference>
<dbReference type="PANTHER" id="PTHR12510">
    <property type="entry name" value="TROPONIN C-AKIN-1 PROTEIN"/>
    <property type="match status" value="1"/>
</dbReference>
<evidence type="ECO:0000256" key="1">
    <source>
        <dbReference type="ARBA" id="ARBA00008861"/>
    </source>
</evidence>
<dbReference type="PANTHER" id="PTHR12510:SF4">
    <property type="entry name" value="GAMMA-GLUTAMYLAMINECYCLOTRANSFERASE"/>
    <property type="match status" value="1"/>
</dbReference>
<sequence length="131" mass="15123">MTLLFVYGSLRRGMRNASLLRKARLIAEKAWISGALYDTGYGYPGLVAGSKRVWGEVYQVSNQELRWIDQLEDYHGTGHPDNLYERITVAVRSPDRQYTAYTYVYVDADGLKERGMVIPEGDWVKYVRSRH</sequence>
<dbReference type="CDD" id="cd06661">
    <property type="entry name" value="GGCT_like"/>
    <property type="match status" value="1"/>
</dbReference>
<protein>
    <recommendedName>
        <fullName evidence="2">Gamma-glutamylcyclotransferase family protein</fullName>
    </recommendedName>
</protein>
<evidence type="ECO:0000259" key="3">
    <source>
        <dbReference type="Pfam" id="PF06094"/>
    </source>
</evidence>
<comment type="caution">
    <text evidence="4">The sequence shown here is derived from an EMBL/GenBank/DDBJ whole genome shotgun (WGS) entry which is preliminary data.</text>
</comment>
<dbReference type="InterPro" id="IPR009288">
    <property type="entry name" value="AIG2-like_dom"/>
</dbReference>
<proteinExistence type="inferred from homology"/>
<keyword evidence="5" id="KW-1185">Reference proteome</keyword>
<evidence type="ECO:0000313" key="5">
    <source>
        <dbReference type="Proteomes" id="UP000238836"/>
    </source>
</evidence>
<dbReference type="RefSeq" id="WP_106341946.1">
    <property type="nucleotide sequence ID" value="NZ_PVTZ01000003.1"/>
</dbReference>
<organism evidence="4 5">
    <name type="scientific">Laceyella sediminis</name>
    <dbReference type="NCBI Taxonomy" id="573074"/>
    <lineage>
        <taxon>Bacteria</taxon>
        <taxon>Bacillati</taxon>
        <taxon>Bacillota</taxon>
        <taxon>Bacilli</taxon>
        <taxon>Bacillales</taxon>
        <taxon>Thermoactinomycetaceae</taxon>
        <taxon>Laceyella</taxon>
    </lineage>
</organism>
<dbReference type="InterPro" id="IPR036568">
    <property type="entry name" value="GGCT-like_sf"/>
</dbReference>
<feature type="domain" description="Gamma-glutamylcyclotransferase AIG2-like" evidence="3">
    <location>
        <begin position="4"/>
        <end position="124"/>
    </location>
</feature>
<accession>A0ABX5EQW5</accession>
<dbReference type="InterPro" id="IPR013024">
    <property type="entry name" value="GGCT-like"/>
</dbReference>
<reference evidence="4 5" key="1">
    <citation type="submission" date="2018-03" db="EMBL/GenBank/DDBJ databases">
        <title>Genomic Encyclopedia of Archaeal and Bacterial Type Strains, Phase II (KMG-II): from individual species to whole genera.</title>
        <authorList>
            <person name="Goeker M."/>
        </authorList>
    </citation>
    <scope>NUCLEOTIDE SEQUENCE [LARGE SCALE GENOMIC DNA]</scope>
    <source>
        <strain evidence="4 5">RHA1</strain>
    </source>
</reference>
<dbReference type="Gene3D" id="3.10.490.10">
    <property type="entry name" value="Gamma-glutamyl cyclotransferase-like"/>
    <property type="match status" value="1"/>
</dbReference>
<gene>
    <name evidence="4" type="ORF">CLV36_103119</name>
</gene>
<dbReference type="EMBL" id="PVTZ01000003">
    <property type="protein sequence ID" value="PRZ15893.1"/>
    <property type="molecule type" value="Genomic_DNA"/>
</dbReference>
<dbReference type="SUPFAM" id="SSF110857">
    <property type="entry name" value="Gamma-glutamyl cyclotransferase-like"/>
    <property type="match status" value="1"/>
</dbReference>
<evidence type="ECO:0000313" key="4">
    <source>
        <dbReference type="EMBL" id="PRZ15893.1"/>
    </source>
</evidence>
<dbReference type="InterPro" id="IPR039126">
    <property type="entry name" value="GGACT"/>
</dbReference>
<evidence type="ECO:0000256" key="2">
    <source>
        <dbReference type="RuleBase" id="RU367036"/>
    </source>
</evidence>
<comment type="similarity">
    <text evidence="1 2">Belongs to the gamma-glutamylcyclotransferase family.</text>
</comment>